<evidence type="ECO:0000313" key="3">
    <source>
        <dbReference type="Proteomes" id="UP001194746"/>
    </source>
</evidence>
<evidence type="ECO:0000313" key="2">
    <source>
        <dbReference type="EMBL" id="KAF9884454.1"/>
    </source>
</evidence>
<organism evidence="2 3">
    <name type="scientific">Aspergillus nanangensis</name>
    <dbReference type="NCBI Taxonomy" id="2582783"/>
    <lineage>
        <taxon>Eukaryota</taxon>
        <taxon>Fungi</taxon>
        <taxon>Dikarya</taxon>
        <taxon>Ascomycota</taxon>
        <taxon>Pezizomycotina</taxon>
        <taxon>Eurotiomycetes</taxon>
        <taxon>Eurotiomycetidae</taxon>
        <taxon>Eurotiales</taxon>
        <taxon>Aspergillaceae</taxon>
        <taxon>Aspergillus</taxon>
        <taxon>Aspergillus subgen. Circumdati</taxon>
    </lineage>
</organism>
<reference evidence="2" key="1">
    <citation type="journal article" date="2019" name="Beilstein J. Org. Chem.">
        <title>Nanangenines: drimane sesquiterpenoids as the dominant metabolite cohort of a novel Australian fungus, Aspergillus nanangensis.</title>
        <authorList>
            <person name="Lacey H.J."/>
            <person name="Gilchrist C.L.M."/>
            <person name="Crombie A."/>
            <person name="Kalaitzis J.A."/>
            <person name="Vuong D."/>
            <person name="Rutledge P.J."/>
            <person name="Turner P."/>
            <person name="Pitt J.I."/>
            <person name="Lacey E."/>
            <person name="Chooi Y.H."/>
            <person name="Piggott A.M."/>
        </authorList>
    </citation>
    <scope>NUCLEOTIDE SEQUENCE</scope>
    <source>
        <strain evidence="2">MST-FP2251</strain>
    </source>
</reference>
<comment type="caution">
    <text evidence="2">The sequence shown here is derived from an EMBL/GenBank/DDBJ whole genome shotgun (WGS) entry which is preliminary data.</text>
</comment>
<reference evidence="2" key="2">
    <citation type="submission" date="2020-02" db="EMBL/GenBank/DDBJ databases">
        <authorList>
            <person name="Gilchrist C.L.M."/>
            <person name="Chooi Y.-H."/>
        </authorList>
    </citation>
    <scope>NUCLEOTIDE SEQUENCE</scope>
    <source>
        <strain evidence="2">MST-FP2251</strain>
    </source>
</reference>
<keyword evidence="3" id="KW-1185">Reference proteome</keyword>
<accession>A0AAD4CDG9</accession>
<gene>
    <name evidence="2" type="ORF">FE257_001785</name>
</gene>
<feature type="non-terminal residue" evidence="2">
    <location>
        <position position="117"/>
    </location>
</feature>
<proteinExistence type="predicted"/>
<feature type="region of interest" description="Disordered" evidence="1">
    <location>
        <begin position="1"/>
        <end position="25"/>
    </location>
</feature>
<evidence type="ECO:0000256" key="1">
    <source>
        <dbReference type="SAM" id="MobiDB-lite"/>
    </source>
</evidence>
<feature type="compositionally biased region" description="Basic and acidic residues" evidence="1">
    <location>
        <begin position="107"/>
        <end position="117"/>
    </location>
</feature>
<protein>
    <submittedName>
        <fullName evidence="2">Uncharacterized protein</fullName>
    </submittedName>
</protein>
<name>A0AAD4CDG9_ASPNN</name>
<dbReference type="AlphaFoldDB" id="A0AAD4CDG9"/>
<feature type="region of interest" description="Disordered" evidence="1">
    <location>
        <begin position="73"/>
        <end position="117"/>
    </location>
</feature>
<dbReference type="Proteomes" id="UP001194746">
    <property type="component" value="Unassembled WGS sequence"/>
</dbReference>
<dbReference type="EMBL" id="VCAU01000122">
    <property type="protein sequence ID" value="KAF9884454.1"/>
    <property type="molecule type" value="Genomic_DNA"/>
</dbReference>
<sequence length="117" mass="12012">MADEVPTGRTSSRGLPPSSPTMPMTTATTTATAVTSSTTTIASSPSINIIVSPSTSTIASSANFPPLSAPGCPPLPVSGHEGGFVQPSSYLRPRGLSHPMPPSQPERAIDREERQGL</sequence>